<dbReference type="PANTHER" id="PTHR11088:SF60">
    <property type="entry name" value="TRNA DIMETHYLALLYLTRANSFERASE"/>
    <property type="match status" value="1"/>
</dbReference>
<keyword evidence="7 10" id="KW-0067">ATP-binding</keyword>
<dbReference type="Gene3D" id="3.40.50.300">
    <property type="entry name" value="P-loop containing nucleotide triphosphate hydrolases"/>
    <property type="match status" value="1"/>
</dbReference>
<dbReference type="GO" id="GO:0005524">
    <property type="term" value="F:ATP binding"/>
    <property type="evidence" value="ECO:0007669"/>
    <property type="project" value="UniProtKB-UniRule"/>
</dbReference>
<evidence type="ECO:0000256" key="5">
    <source>
        <dbReference type="ARBA" id="ARBA00022694"/>
    </source>
</evidence>
<keyword evidence="4 10" id="KW-0808">Transferase</keyword>
<feature type="binding site" evidence="10">
    <location>
        <begin position="12"/>
        <end position="19"/>
    </location>
    <ligand>
        <name>ATP</name>
        <dbReference type="ChEBI" id="CHEBI:30616"/>
    </ligand>
</feature>
<reference evidence="14 15" key="1">
    <citation type="journal article" date="2016" name="Nat. Commun.">
        <title>Thousands of microbial genomes shed light on interconnected biogeochemical processes in an aquifer system.</title>
        <authorList>
            <person name="Anantharaman K."/>
            <person name="Brown C.T."/>
            <person name="Hug L.A."/>
            <person name="Sharon I."/>
            <person name="Castelle C.J."/>
            <person name="Probst A.J."/>
            <person name="Thomas B.C."/>
            <person name="Singh A."/>
            <person name="Wilkins M.J."/>
            <person name="Karaoz U."/>
            <person name="Brodie E.L."/>
            <person name="Williams K.H."/>
            <person name="Hubbard S.S."/>
            <person name="Banfield J.F."/>
        </authorList>
    </citation>
    <scope>NUCLEOTIDE SEQUENCE [LARGE SCALE GENOMIC DNA]</scope>
</reference>
<evidence type="ECO:0000313" key="15">
    <source>
        <dbReference type="Proteomes" id="UP000179243"/>
    </source>
</evidence>
<name>A0A1F7FAF6_UNCRA</name>
<protein>
    <recommendedName>
        <fullName evidence="10">tRNA dimethylallyltransferase</fullName>
        <ecNumber evidence="10">2.5.1.75</ecNumber>
    </recommendedName>
    <alternativeName>
        <fullName evidence="10">Dimethylallyl diphosphate:tRNA dimethylallyltransferase</fullName>
        <shortName evidence="10">DMAPP:tRNA dimethylallyltransferase</shortName>
        <shortName evidence="10">DMATase</shortName>
    </alternativeName>
    <alternativeName>
        <fullName evidence="10">Isopentenyl-diphosphate:tRNA isopentenyltransferase</fullName>
        <shortName evidence="10">IPP transferase</shortName>
        <shortName evidence="10">IPPT</shortName>
        <shortName evidence="10">IPTase</shortName>
    </alternativeName>
</protein>
<gene>
    <name evidence="10" type="primary">miaA</name>
    <name evidence="14" type="ORF">A2519_02590</name>
</gene>
<comment type="subunit">
    <text evidence="10">Monomer.</text>
</comment>
<dbReference type="EMBL" id="MFYX01000084">
    <property type="protein sequence ID" value="OGK03635.1"/>
    <property type="molecule type" value="Genomic_DNA"/>
</dbReference>
<dbReference type="GO" id="GO:0006400">
    <property type="term" value="P:tRNA modification"/>
    <property type="evidence" value="ECO:0007669"/>
    <property type="project" value="TreeGrafter"/>
</dbReference>
<evidence type="ECO:0000256" key="13">
    <source>
        <dbReference type="RuleBase" id="RU003785"/>
    </source>
</evidence>
<dbReference type="AlphaFoldDB" id="A0A1F7FAF6"/>
<comment type="caution">
    <text evidence="10">Lacks conserved residue(s) required for the propagation of feature annotation.</text>
</comment>
<comment type="caution">
    <text evidence="14">The sequence shown here is derived from an EMBL/GenBank/DDBJ whole genome shotgun (WGS) entry which is preliminary data.</text>
</comment>
<evidence type="ECO:0000256" key="2">
    <source>
        <dbReference type="ARBA" id="ARBA00003213"/>
    </source>
</evidence>
<comment type="catalytic activity">
    <reaction evidence="9 10 11">
        <text>adenosine(37) in tRNA + dimethylallyl diphosphate = N(6)-dimethylallyladenosine(37) in tRNA + diphosphate</text>
        <dbReference type="Rhea" id="RHEA:26482"/>
        <dbReference type="Rhea" id="RHEA-COMP:10162"/>
        <dbReference type="Rhea" id="RHEA-COMP:10375"/>
        <dbReference type="ChEBI" id="CHEBI:33019"/>
        <dbReference type="ChEBI" id="CHEBI:57623"/>
        <dbReference type="ChEBI" id="CHEBI:74411"/>
        <dbReference type="ChEBI" id="CHEBI:74415"/>
        <dbReference type="EC" id="2.5.1.75"/>
    </reaction>
</comment>
<evidence type="ECO:0000313" key="14">
    <source>
        <dbReference type="EMBL" id="OGK03635.1"/>
    </source>
</evidence>
<keyword evidence="5 10" id="KW-0819">tRNA processing</keyword>
<comment type="function">
    <text evidence="2 10 12">Catalyzes the transfer of a dimethylallyl group onto the adenine at position 37 in tRNAs that read codons beginning with uridine, leading to the formation of N6-(dimethylallyl)adenosine (i(6)A).</text>
</comment>
<feature type="binding site" evidence="10">
    <location>
        <begin position="14"/>
        <end position="19"/>
    </location>
    <ligand>
        <name>substrate</name>
    </ligand>
</feature>
<evidence type="ECO:0000256" key="1">
    <source>
        <dbReference type="ARBA" id="ARBA00001946"/>
    </source>
</evidence>
<evidence type="ECO:0000256" key="7">
    <source>
        <dbReference type="ARBA" id="ARBA00022840"/>
    </source>
</evidence>
<organism evidence="14 15">
    <name type="scientific">Candidatus Raymondbacteria bacterium RIFOXYD12_FULL_49_13</name>
    <dbReference type="NCBI Taxonomy" id="1817890"/>
    <lineage>
        <taxon>Bacteria</taxon>
        <taxon>Raymondiibacteriota</taxon>
    </lineage>
</organism>
<dbReference type="NCBIfam" id="TIGR00174">
    <property type="entry name" value="miaA"/>
    <property type="match status" value="1"/>
</dbReference>
<evidence type="ECO:0000256" key="9">
    <source>
        <dbReference type="ARBA" id="ARBA00049563"/>
    </source>
</evidence>
<keyword evidence="8 10" id="KW-0460">Magnesium</keyword>
<dbReference type="InterPro" id="IPR039657">
    <property type="entry name" value="Dimethylallyltransferase"/>
</dbReference>
<proteinExistence type="inferred from homology"/>
<dbReference type="FunFam" id="1.10.20.140:FF:000001">
    <property type="entry name" value="tRNA dimethylallyltransferase"/>
    <property type="match status" value="1"/>
</dbReference>
<evidence type="ECO:0000256" key="8">
    <source>
        <dbReference type="ARBA" id="ARBA00022842"/>
    </source>
</evidence>
<evidence type="ECO:0000256" key="11">
    <source>
        <dbReference type="RuleBase" id="RU003783"/>
    </source>
</evidence>
<sequence length="286" mass="31951">MKEKIEVIVICGPTASGKTAMAIDLAAKVRGEVVSVDSVQIYRHMDIGTAKPPRSVLDACRHHMINIIDPDQRYDAADYGDEAMSAIGDIAARGKTPLLVGGAGLYFKAILEGFFQGPKADPLLRSRLEAELTEQGPAALHAHLCRIDALSAKNIHINNVRRVIRAIEVFEKTGVPMSVLRKEKVSSRLIIREKIFLDPPRQQLYADINERTDRMFNDGLLRETAGLLTRYGQYAPGLGVLGYREAILCLTGEMREMEARDLVKKRTRNYAKRQLTWFRHQALASL</sequence>
<evidence type="ECO:0000256" key="12">
    <source>
        <dbReference type="RuleBase" id="RU003784"/>
    </source>
</evidence>
<evidence type="ECO:0000256" key="10">
    <source>
        <dbReference type="HAMAP-Rule" id="MF_00185"/>
    </source>
</evidence>
<keyword evidence="6 10" id="KW-0547">Nucleotide-binding</keyword>
<dbReference type="GO" id="GO:0052381">
    <property type="term" value="F:tRNA dimethylallyltransferase activity"/>
    <property type="evidence" value="ECO:0007669"/>
    <property type="project" value="UniProtKB-UniRule"/>
</dbReference>
<evidence type="ECO:0000256" key="6">
    <source>
        <dbReference type="ARBA" id="ARBA00022741"/>
    </source>
</evidence>
<dbReference type="Gene3D" id="1.10.20.140">
    <property type="match status" value="1"/>
</dbReference>
<accession>A0A1F7FAF6</accession>
<dbReference type="Pfam" id="PF01715">
    <property type="entry name" value="IPPT"/>
    <property type="match status" value="1"/>
</dbReference>
<comment type="similarity">
    <text evidence="3 10 13">Belongs to the IPP transferase family.</text>
</comment>
<feature type="site" description="Interaction with substrate tRNA" evidence="10">
    <location>
        <position position="125"/>
    </location>
</feature>
<dbReference type="InterPro" id="IPR018022">
    <property type="entry name" value="IPT"/>
</dbReference>
<feature type="region of interest" description="Interaction with substrate tRNA" evidence="10">
    <location>
        <begin position="37"/>
        <end position="40"/>
    </location>
</feature>
<dbReference type="SUPFAM" id="SSF52540">
    <property type="entry name" value="P-loop containing nucleoside triphosphate hydrolases"/>
    <property type="match status" value="1"/>
</dbReference>
<evidence type="ECO:0000256" key="3">
    <source>
        <dbReference type="ARBA" id="ARBA00005842"/>
    </source>
</evidence>
<evidence type="ECO:0000256" key="4">
    <source>
        <dbReference type="ARBA" id="ARBA00022679"/>
    </source>
</evidence>
<dbReference type="EC" id="2.5.1.75" evidence="10"/>
<dbReference type="InterPro" id="IPR027417">
    <property type="entry name" value="P-loop_NTPase"/>
</dbReference>
<dbReference type="HAMAP" id="MF_00185">
    <property type="entry name" value="IPP_trans"/>
    <property type="match status" value="1"/>
</dbReference>
<comment type="cofactor">
    <cofactor evidence="1 10">
        <name>Mg(2+)</name>
        <dbReference type="ChEBI" id="CHEBI:18420"/>
    </cofactor>
</comment>
<dbReference type="PANTHER" id="PTHR11088">
    <property type="entry name" value="TRNA DIMETHYLALLYLTRANSFERASE"/>
    <property type="match status" value="1"/>
</dbReference>
<dbReference type="Proteomes" id="UP000179243">
    <property type="component" value="Unassembled WGS sequence"/>
</dbReference>